<dbReference type="EMBL" id="FSRC01000003">
    <property type="protein sequence ID" value="SIO16059.1"/>
    <property type="molecule type" value="Genomic_DNA"/>
</dbReference>
<name>A0A1N6H8M2_9BACT</name>
<organism evidence="1 2">
    <name type="scientific">Algoriphagus halophilus</name>
    <dbReference type="NCBI Taxonomy" id="226505"/>
    <lineage>
        <taxon>Bacteria</taxon>
        <taxon>Pseudomonadati</taxon>
        <taxon>Bacteroidota</taxon>
        <taxon>Cytophagia</taxon>
        <taxon>Cytophagales</taxon>
        <taxon>Cyclobacteriaceae</taxon>
        <taxon>Algoriphagus</taxon>
    </lineage>
</organism>
<keyword evidence="2" id="KW-1185">Reference proteome</keyword>
<proteinExistence type="predicted"/>
<sequence>MNTPYFECIKSFLEEIGIPLKQKKLEDDCFLPGLKIDKGTLYYDPEKLKNTGDILHEAGHIALMTKEEKNIIVGSVSEFRDPGKEDEIGVLCWTFAAITHLEIPPEIVFHTDGYKGDSETLIMGFQNGQYIGLPLLVWMGLCEYESFPTMKKWVRE</sequence>
<reference evidence="2" key="1">
    <citation type="submission" date="2016-11" db="EMBL/GenBank/DDBJ databases">
        <authorList>
            <person name="Varghese N."/>
            <person name="Submissions S."/>
        </authorList>
    </citation>
    <scope>NUCLEOTIDE SEQUENCE [LARGE SCALE GENOMIC DNA]</scope>
    <source>
        <strain evidence="2">DSM 15292</strain>
    </source>
</reference>
<accession>A0A1N6H8M2</accession>
<evidence type="ECO:0000313" key="1">
    <source>
        <dbReference type="EMBL" id="SIO16059.1"/>
    </source>
</evidence>
<dbReference type="AlphaFoldDB" id="A0A1N6H8M2"/>
<evidence type="ECO:0000313" key="2">
    <source>
        <dbReference type="Proteomes" id="UP000185221"/>
    </source>
</evidence>
<dbReference type="Proteomes" id="UP000185221">
    <property type="component" value="Unassembled WGS sequence"/>
</dbReference>
<gene>
    <name evidence="1" type="ORF">SAMN05444394_3642</name>
</gene>
<dbReference type="OrthoDB" id="1441538at2"/>
<dbReference type="RefSeq" id="WP_074226416.1">
    <property type="nucleotide sequence ID" value="NZ_FSRC01000003.1"/>
</dbReference>
<dbReference type="STRING" id="226505.SAMN05444394_3642"/>
<evidence type="ECO:0008006" key="3">
    <source>
        <dbReference type="Google" id="ProtNLM"/>
    </source>
</evidence>
<protein>
    <recommendedName>
        <fullName evidence="3">IrrE N-terminal-like domain-containing protein</fullName>
    </recommendedName>
</protein>